<proteinExistence type="inferred from homology"/>
<dbReference type="AlphaFoldDB" id="A0A2C9D3E8"/>
<gene>
    <name evidence="4" type="primary">dps_2</name>
    <name evidence="4" type="ORF">HDIA_1249</name>
</gene>
<evidence type="ECO:0000256" key="1">
    <source>
        <dbReference type="ARBA" id="ARBA00009497"/>
    </source>
</evidence>
<comment type="similarity">
    <text evidence="1 2">Belongs to the Dps family.</text>
</comment>
<dbReference type="InterPro" id="IPR008331">
    <property type="entry name" value="Ferritin_DPS_dom"/>
</dbReference>
<dbReference type="PRINTS" id="PR01346">
    <property type="entry name" value="HELNAPAPROT"/>
</dbReference>
<dbReference type="InterPro" id="IPR009078">
    <property type="entry name" value="Ferritin-like_SF"/>
</dbReference>
<name>A0A2C9D3E8_9HYPH</name>
<protein>
    <submittedName>
        <fullName evidence="4">DNA protection during starvation protein</fullName>
        <ecNumber evidence="4">1.16.-.-</ecNumber>
    </submittedName>
</protein>
<evidence type="ECO:0000259" key="3">
    <source>
        <dbReference type="Pfam" id="PF00210"/>
    </source>
</evidence>
<dbReference type="PANTHER" id="PTHR42932:SF3">
    <property type="entry name" value="DNA PROTECTION DURING STARVATION PROTEIN"/>
    <property type="match status" value="1"/>
</dbReference>
<dbReference type="GO" id="GO:0016491">
    <property type="term" value="F:oxidoreductase activity"/>
    <property type="evidence" value="ECO:0007669"/>
    <property type="project" value="UniProtKB-KW"/>
</dbReference>
<dbReference type="Pfam" id="PF00210">
    <property type="entry name" value="Ferritin"/>
    <property type="match status" value="1"/>
</dbReference>
<reference evidence="5" key="1">
    <citation type="submission" date="2017-09" db="EMBL/GenBank/DDBJ databases">
        <title>Genome sequence of Nannocystis excedens DSM 71.</title>
        <authorList>
            <person name="Blom J."/>
        </authorList>
    </citation>
    <scope>NUCLEOTIDE SEQUENCE [LARGE SCALE GENOMIC DNA]</scope>
    <source>
        <strain evidence="5">type strain: E19</strain>
    </source>
</reference>
<accession>A0A2C9D3E8</accession>
<evidence type="ECO:0000313" key="4">
    <source>
        <dbReference type="EMBL" id="SON54790.1"/>
    </source>
</evidence>
<keyword evidence="4" id="KW-0560">Oxidoreductase</keyword>
<dbReference type="InterPro" id="IPR002177">
    <property type="entry name" value="DPS_DNA-bd"/>
</dbReference>
<dbReference type="PANTHER" id="PTHR42932">
    <property type="entry name" value="GENERAL STRESS PROTEIN 20U"/>
    <property type="match status" value="1"/>
</dbReference>
<dbReference type="GO" id="GO:0008199">
    <property type="term" value="F:ferric iron binding"/>
    <property type="evidence" value="ECO:0007669"/>
    <property type="project" value="InterPro"/>
</dbReference>
<dbReference type="Proteomes" id="UP000223606">
    <property type="component" value="Chromosome 1"/>
</dbReference>
<evidence type="ECO:0000256" key="2">
    <source>
        <dbReference type="RuleBase" id="RU003875"/>
    </source>
</evidence>
<keyword evidence="5" id="KW-1185">Reference proteome</keyword>
<evidence type="ECO:0000313" key="5">
    <source>
        <dbReference type="Proteomes" id="UP000223606"/>
    </source>
</evidence>
<dbReference type="Gene3D" id="1.20.1260.10">
    <property type="match status" value="1"/>
</dbReference>
<dbReference type="EC" id="1.16.-.-" evidence="4"/>
<sequence length="207" mass="22947">MTITDAAPAKGNDGRNLAEADAFYPHIQTSNKKHREIVMKASATNVTKIDNAKGVKTGLTDQNRKQISEKLSEILEDSYSLLIKTQIVHWNVRSSAFLSIHTLTEQQYQALFAAIDELAERILALGYHVPSKNGTVLSPKGFKVDPSASADEMLELLASTHEECARKAREVAEAAEDMHDLVTHDMLTERIGAHEKAIWMLRAHKSS</sequence>
<dbReference type="EMBL" id="LT960614">
    <property type="protein sequence ID" value="SON54790.1"/>
    <property type="molecule type" value="Genomic_DNA"/>
</dbReference>
<organism evidence="4 5">
    <name type="scientific">Hartmannibacter diazotrophicus</name>
    <dbReference type="NCBI Taxonomy" id="1482074"/>
    <lineage>
        <taxon>Bacteria</taxon>
        <taxon>Pseudomonadati</taxon>
        <taxon>Pseudomonadota</taxon>
        <taxon>Alphaproteobacteria</taxon>
        <taxon>Hyphomicrobiales</taxon>
        <taxon>Pleomorphomonadaceae</taxon>
        <taxon>Hartmannibacter</taxon>
    </lineage>
</organism>
<feature type="domain" description="Ferritin/DPS" evidence="3">
    <location>
        <begin position="69"/>
        <end position="204"/>
    </location>
</feature>
<dbReference type="InterPro" id="IPR012347">
    <property type="entry name" value="Ferritin-like"/>
</dbReference>
<dbReference type="KEGG" id="hdi:HDIA_1249"/>
<dbReference type="CDD" id="cd01043">
    <property type="entry name" value="DPS"/>
    <property type="match status" value="1"/>
</dbReference>
<dbReference type="SUPFAM" id="SSF47240">
    <property type="entry name" value="Ferritin-like"/>
    <property type="match status" value="1"/>
</dbReference>